<evidence type="ECO:0000313" key="1">
    <source>
        <dbReference type="EMBL" id="MDR6434259.1"/>
    </source>
</evidence>
<accession>A0ABU1MDZ9</accession>
<protein>
    <submittedName>
        <fullName evidence="1">Uncharacterized protein</fullName>
    </submittedName>
</protein>
<sequence length="210" mass="23610">MPKEKEGATVATELIKTWELPLSATLGSSVRAKGILQEIRARLPITVRKALTLDSKTLILTASYNLRTTFRAAITIVDEALKNIAALPIIPREIEDILVISSTERRRWLNDGRLPSAGTRTVRLRGRAKKITFHVFDIELIEDILDRDIVMIWREEDLVTAAENRRRAAMKAKILRAAKGKKASALKSEANIAEPKLQGWDEFNLDGFLK</sequence>
<dbReference type="RefSeq" id="WP_310015613.1">
    <property type="nucleotide sequence ID" value="NZ_JAVDQT010000009.1"/>
</dbReference>
<keyword evidence="2" id="KW-1185">Reference proteome</keyword>
<name>A0ABU1MDZ9_9HYPH</name>
<reference evidence="1 2" key="1">
    <citation type="submission" date="2023-07" db="EMBL/GenBank/DDBJ databases">
        <title>Sorghum-associated microbial communities from plants grown in Nebraska, USA.</title>
        <authorList>
            <person name="Schachtman D."/>
        </authorList>
    </citation>
    <scope>NUCLEOTIDE SEQUENCE [LARGE SCALE GENOMIC DNA]</scope>
    <source>
        <strain evidence="1 2">DS1730</strain>
    </source>
</reference>
<evidence type="ECO:0000313" key="2">
    <source>
        <dbReference type="Proteomes" id="UP001184614"/>
    </source>
</evidence>
<dbReference type="EMBL" id="JAVDQT010000009">
    <property type="protein sequence ID" value="MDR6434259.1"/>
    <property type="molecule type" value="Genomic_DNA"/>
</dbReference>
<gene>
    <name evidence="1" type="ORF">J2782_004010</name>
</gene>
<dbReference type="Proteomes" id="UP001184614">
    <property type="component" value="Unassembled WGS sequence"/>
</dbReference>
<comment type="caution">
    <text evidence="1">The sequence shown here is derived from an EMBL/GenBank/DDBJ whole genome shotgun (WGS) entry which is preliminary data.</text>
</comment>
<organism evidence="1 2">
    <name type="scientific">Brucella pseudogrignonensis</name>
    <dbReference type="NCBI Taxonomy" id="419475"/>
    <lineage>
        <taxon>Bacteria</taxon>
        <taxon>Pseudomonadati</taxon>
        <taxon>Pseudomonadota</taxon>
        <taxon>Alphaproteobacteria</taxon>
        <taxon>Hyphomicrobiales</taxon>
        <taxon>Brucellaceae</taxon>
        <taxon>Brucella/Ochrobactrum group</taxon>
        <taxon>Brucella</taxon>
    </lineage>
</organism>
<proteinExistence type="predicted"/>